<protein>
    <recommendedName>
        <fullName evidence="3">Integrase</fullName>
    </recommendedName>
</protein>
<evidence type="ECO:0000313" key="2">
    <source>
        <dbReference type="Proteomes" id="UP001057702"/>
    </source>
</evidence>
<evidence type="ECO:0008006" key="3">
    <source>
        <dbReference type="Google" id="ProtNLM"/>
    </source>
</evidence>
<accession>A0ABT1PYP4</accession>
<name>A0ABT1PYP4_9ACTN</name>
<proteinExistence type="predicted"/>
<dbReference type="EMBL" id="JANFNG010000016">
    <property type="protein sequence ID" value="MCQ4082786.1"/>
    <property type="molecule type" value="Genomic_DNA"/>
</dbReference>
<organism evidence="1 2">
    <name type="scientific">Streptomyces humicola</name>
    <dbReference type="NCBI Taxonomy" id="2953240"/>
    <lineage>
        <taxon>Bacteria</taxon>
        <taxon>Bacillati</taxon>
        <taxon>Actinomycetota</taxon>
        <taxon>Actinomycetes</taxon>
        <taxon>Kitasatosporales</taxon>
        <taxon>Streptomycetaceae</taxon>
        <taxon>Streptomyces</taxon>
    </lineage>
</organism>
<reference evidence="1" key="1">
    <citation type="submission" date="2022-06" db="EMBL/GenBank/DDBJ databases">
        <title>Draft genome sequence of Streptomyces sp. RB6PN25 isolated from peat swamp forest in Thailand.</title>
        <authorList>
            <person name="Duangmal K."/>
            <person name="Klaysubun C."/>
        </authorList>
    </citation>
    <scope>NUCLEOTIDE SEQUENCE</scope>
    <source>
        <strain evidence="1">RB6PN25</strain>
    </source>
</reference>
<sequence length="117" mass="13372">MYSLSMSRESCFFHTATPEVGKQWNRQQEDPRWKKARAEVLSEQEQKTPLDRHVYDLRHTGLTTWNNGAAKVQPSPTPWAQRLECPRPVTEATTYDDAVPALDRYAAFANTPRAPVA</sequence>
<gene>
    <name evidence="1" type="ORF">NGB36_19795</name>
</gene>
<comment type="caution">
    <text evidence="1">The sequence shown here is derived from an EMBL/GenBank/DDBJ whole genome shotgun (WGS) entry which is preliminary data.</text>
</comment>
<keyword evidence="2" id="KW-1185">Reference proteome</keyword>
<dbReference type="RefSeq" id="WP_255921697.1">
    <property type="nucleotide sequence ID" value="NZ_JANFNG010000016.1"/>
</dbReference>
<evidence type="ECO:0000313" key="1">
    <source>
        <dbReference type="EMBL" id="MCQ4082786.1"/>
    </source>
</evidence>
<dbReference type="Proteomes" id="UP001057702">
    <property type="component" value="Unassembled WGS sequence"/>
</dbReference>